<keyword evidence="1" id="KW-0472">Membrane</keyword>
<dbReference type="EMBL" id="JXJN01017086">
    <property type="status" value="NOT_ANNOTATED_CDS"/>
    <property type="molecule type" value="Genomic_DNA"/>
</dbReference>
<evidence type="ECO:0000313" key="4">
    <source>
        <dbReference type="Proteomes" id="UP000092460"/>
    </source>
</evidence>
<keyword evidence="4" id="KW-1185">Reference proteome</keyword>
<keyword evidence="1" id="KW-1133">Transmembrane helix</keyword>
<organism evidence="3 4">
    <name type="scientific">Glossina palpalis gambiensis</name>
    <dbReference type="NCBI Taxonomy" id="67801"/>
    <lineage>
        <taxon>Eukaryota</taxon>
        <taxon>Metazoa</taxon>
        <taxon>Ecdysozoa</taxon>
        <taxon>Arthropoda</taxon>
        <taxon>Hexapoda</taxon>
        <taxon>Insecta</taxon>
        <taxon>Pterygota</taxon>
        <taxon>Neoptera</taxon>
        <taxon>Endopterygota</taxon>
        <taxon>Diptera</taxon>
        <taxon>Brachycera</taxon>
        <taxon>Muscomorpha</taxon>
        <taxon>Hippoboscoidea</taxon>
        <taxon>Glossinidae</taxon>
        <taxon>Glossina</taxon>
    </lineage>
</organism>
<evidence type="ECO:0000256" key="2">
    <source>
        <dbReference type="SAM" id="SignalP"/>
    </source>
</evidence>
<sequence length="128" mass="14230">MNISHYFVCCLCVCFIQLGVFPHVDNKIYLAKSDNFCVAVTTKLLARFLSPTSPRTFPVPNFVIAILFLYAAACAFRCVVVHMHVLGVQVLISICLFSAVHNIYSLNSAPVFILSGCPFFSLRLVYMG</sequence>
<dbReference type="AlphaFoldDB" id="A0A1B0BMX9"/>
<feature type="transmembrane region" description="Helical" evidence="1">
    <location>
        <begin position="109"/>
        <end position="126"/>
    </location>
</feature>
<feature type="transmembrane region" description="Helical" evidence="1">
    <location>
        <begin position="57"/>
        <end position="76"/>
    </location>
</feature>
<feature type="chain" id="PRO_5008405095" evidence="2">
    <location>
        <begin position="27"/>
        <end position="128"/>
    </location>
</feature>
<evidence type="ECO:0000313" key="3">
    <source>
        <dbReference type="EnsemblMetazoa" id="GPPI035137-PA"/>
    </source>
</evidence>
<feature type="signal peptide" evidence="2">
    <location>
        <begin position="1"/>
        <end position="26"/>
    </location>
</feature>
<feature type="transmembrane region" description="Helical" evidence="1">
    <location>
        <begin position="83"/>
        <end position="103"/>
    </location>
</feature>
<proteinExistence type="predicted"/>
<keyword evidence="2" id="KW-0732">Signal</keyword>
<keyword evidence="1" id="KW-0812">Transmembrane</keyword>
<dbReference type="Proteomes" id="UP000092460">
    <property type="component" value="Unassembled WGS sequence"/>
</dbReference>
<evidence type="ECO:0000256" key="1">
    <source>
        <dbReference type="SAM" id="Phobius"/>
    </source>
</evidence>
<name>A0A1B0BMX9_9MUSC</name>
<accession>A0A1B0BMX9</accession>
<reference evidence="3" key="2">
    <citation type="submission" date="2020-05" db="UniProtKB">
        <authorList>
            <consortium name="EnsemblMetazoa"/>
        </authorList>
    </citation>
    <scope>IDENTIFICATION</scope>
    <source>
        <strain evidence="3">IAEA</strain>
    </source>
</reference>
<reference evidence="4" key="1">
    <citation type="submission" date="2015-01" db="EMBL/GenBank/DDBJ databases">
        <authorList>
            <person name="Aksoy S."/>
            <person name="Warren W."/>
            <person name="Wilson R.K."/>
        </authorList>
    </citation>
    <scope>NUCLEOTIDE SEQUENCE [LARGE SCALE GENOMIC DNA]</scope>
    <source>
        <strain evidence="4">IAEA</strain>
    </source>
</reference>
<dbReference type="EnsemblMetazoa" id="GPPI035137-RA">
    <property type="protein sequence ID" value="GPPI035137-PA"/>
    <property type="gene ID" value="GPPI035137"/>
</dbReference>
<dbReference type="VEuPathDB" id="VectorBase:GPPI035137"/>
<protein>
    <submittedName>
        <fullName evidence="3">Uncharacterized protein</fullName>
    </submittedName>
</protein>